<dbReference type="AlphaFoldDB" id="A0ABD1MDX5"/>
<organism evidence="1 2">
    <name type="scientific">Flemingia macrophylla</name>
    <dbReference type="NCBI Taxonomy" id="520843"/>
    <lineage>
        <taxon>Eukaryota</taxon>
        <taxon>Viridiplantae</taxon>
        <taxon>Streptophyta</taxon>
        <taxon>Embryophyta</taxon>
        <taxon>Tracheophyta</taxon>
        <taxon>Spermatophyta</taxon>
        <taxon>Magnoliopsida</taxon>
        <taxon>eudicotyledons</taxon>
        <taxon>Gunneridae</taxon>
        <taxon>Pentapetalae</taxon>
        <taxon>rosids</taxon>
        <taxon>fabids</taxon>
        <taxon>Fabales</taxon>
        <taxon>Fabaceae</taxon>
        <taxon>Papilionoideae</taxon>
        <taxon>50 kb inversion clade</taxon>
        <taxon>NPAAA clade</taxon>
        <taxon>indigoferoid/millettioid clade</taxon>
        <taxon>Phaseoleae</taxon>
        <taxon>Flemingia</taxon>
    </lineage>
</organism>
<keyword evidence="2" id="KW-1185">Reference proteome</keyword>
<evidence type="ECO:0000313" key="2">
    <source>
        <dbReference type="Proteomes" id="UP001603857"/>
    </source>
</evidence>
<name>A0ABD1MDX5_9FABA</name>
<sequence length="51" mass="5750">MEEDGKVVMPHFMVGEMHQAQWEGHVVMETCTAKGMVLTLRHSALLYSTMA</sequence>
<protein>
    <submittedName>
        <fullName evidence="1">Uncharacterized protein</fullName>
    </submittedName>
</protein>
<gene>
    <name evidence="1" type="ORF">Fmac_015211</name>
</gene>
<accession>A0ABD1MDX5</accession>
<reference evidence="1 2" key="1">
    <citation type="submission" date="2024-08" db="EMBL/GenBank/DDBJ databases">
        <title>Insights into the chromosomal genome structure of Flemingia macrophylla.</title>
        <authorList>
            <person name="Ding Y."/>
            <person name="Zhao Y."/>
            <person name="Bi W."/>
            <person name="Wu M."/>
            <person name="Zhao G."/>
            <person name="Gong Y."/>
            <person name="Li W."/>
            <person name="Zhang P."/>
        </authorList>
    </citation>
    <scope>NUCLEOTIDE SEQUENCE [LARGE SCALE GENOMIC DNA]</scope>
    <source>
        <strain evidence="1">DYQJB</strain>
        <tissue evidence="1">Leaf</tissue>
    </source>
</reference>
<proteinExistence type="predicted"/>
<comment type="caution">
    <text evidence="1">The sequence shown here is derived from an EMBL/GenBank/DDBJ whole genome shotgun (WGS) entry which is preliminary data.</text>
</comment>
<dbReference type="Proteomes" id="UP001603857">
    <property type="component" value="Unassembled WGS sequence"/>
</dbReference>
<evidence type="ECO:0000313" key="1">
    <source>
        <dbReference type="EMBL" id="KAL2333998.1"/>
    </source>
</evidence>
<dbReference type="EMBL" id="JBGMDY010000005">
    <property type="protein sequence ID" value="KAL2333998.1"/>
    <property type="molecule type" value="Genomic_DNA"/>
</dbReference>